<evidence type="ECO:0000256" key="9">
    <source>
        <dbReference type="HAMAP-Rule" id="MF_00969"/>
    </source>
</evidence>
<protein>
    <recommendedName>
        <fullName evidence="9">Transcription-repair-coupling factor</fullName>
        <shortName evidence="9">TRCF</shortName>
        <ecNumber evidence="9">3.6.4.-</ecNumber>
    </recommendedName>
</protein>
<accession>A0ABR7PCV3</accession>
<dbReference type="InterPro" id="IPR005118">
    <property type="entry name" value="TRCF_C"/>
</dbReference>
<dbReference type="InterPro" id="IPR001650">
    <property type="entry name" value="Helicase_C-like"/>
</dbReference>
<dbReference type="PROSITE" id="PS51192">
    <property type="entry name" value="HELICASE_ATP_BIND_1"/>
    <property type="match status" value="1"/>
</dbReference>
<dbReference type="InterPro" id="IPR014001">
    <property type="entry name" value="Helicase_ATP-bd"/>
</dbReference>
<evidence type="ECO:0000259" key="11">
    <source>
        <dbReference type="PROSITE" id="PS51194"/>
    </source>
</evidence>
<comment type="function">
    <text evidence="9">Couples transcription and DNA repair by recognizing RNA polymerase (RNAP) stalled at DNA lesions. Mediates ATP-dependent release of RNAP and its truncated transcript from the DNA, and recruitment of nucleotide excision repair machinery to the damaged site.</text>
</comment>
<sequence>MQALLQPLSKLGEYEEIKNRIEKNRGILQLAGCIDSQKAHVIYGLGQEKKNRLVIAENELKAKELYEDLKFYYPDVFYYPARDLIFFEADIHGNLLTKQRMQVIAALLEKKSVTVVTSISGCMDYLLPISVLKKHVLHFKNDSVLDTEALKKDLINMGFEYNAQAETPGQFAMRGGIVDIFLLTEENPVRIEMWGDEIDSIRSFDAESQRSIENLDEITIYPAEEMVLDDSVLEKGLISIEKERDKTIQAFRDAFLPEEAGRIKNMVNEAVSAMREFHDFSSAEHFIRYFYKEPVTFLDYFEEEDTLLFLDETNHLLASVEAVETEFRESMKHRLEKGYLLAGQTDLLCGKKLLIHKINQKNGIGICTMEQQKEDWQINDSFYLTTKSVNSYNNSFELLIKDLKNWKKRGYQVLLLSGSRTRAKRLAQDLLNEGLTAVYTEDRNREIHEGEIVTTYGYARSGFEYPMVRFVLITESDIFGKEKKKKRKKTEYSGKKIQSFSELSIGDYVVHENHGLGIYRGIEKVTVDKVVKDYIKIEYAGNSNLYILATQLDLLQKYAGADARAPKLNKLGGQEWNKTKTKVRGAVKNIAKDLVALYAARQEKNGYCYEPDTVWQKEFEEMFPFEETEDQLAAIEATKKDMESNKIMDRLVCGDVGYGKTEIAIRAAFKAVQEDKQVVYLVPTTILAQQHYNTFVQRMKDFPVRIDLLCRFKTPAEQRKTIEDLKKGFVDIVIGTHRLLSKDVVYKDLGMLIVDEEQRFGVTHKEKIKKLKENVDVLTLTATPIPRTLHMSLIGIRDMSVLEEAPMDRMPIQTYVMEYNEEMVREAINRELARGGQVYYVYNRVNDIDEITNRIAKLVPDANVAFAHGQMPEHQLEKIMYGFINGEIDVLVSTTIIETGLDISNANTMIIHDSDRLGLSQLYQLRGRVGRSNRTSYAFLMYKKDKMLKEVAEKRLHAIREFTDLGSGFKIAMRDLEIRGAGNLLGAEQHGHLEAVGYDLYCKMLNEAVQEERGMEQAEEFETTIDLEMDAYISPKYIPNEYQKLDIYKRIAGIENEEEYEDMLEELMDRFGEPPKAVQNLLAIANLKALAHRVYVREIKQINQEVKVTMFERGKLKTEGIPAILEKYKDRMSVRTGKEFYFLISLKGRKAKEFYKALDLVLEILHEFEALLPESSQKIPCSKEQ</sequence>
<keyword evidence="3 9" id="KW-0227">DNA damage</keyword>
<comment type="similarity">
    <text evidence="9">In the N-terminal section; belongs to the UvrB family.</text>
</comment>
<dbReference type="RefSeq" id="WP_187558864.1">
    <property type="nucleotide sequence ID" value="NZ_JACRTP010000004.1"/>
</dbReference>
<dbReference type="Pfam" id="PF02559">
    <property type="entry name" value="CarD_TRCF_RID"/>
    <property type="match status" value="1"/>
</dbReference>
<evidence type="ECO:0000256" key="5">
    <source>
        <dbReference type="ARBA" id="ARBA00022806"/>
    </source>
</evidence>
<reference evidence="12 13" key="1">
    <citation type="submission" date="2020-08" db="EMBL/GenBank/DDBJ databases">
        <title>Genome public.</title>
        <authorList>
            <person name="Liu C."/>
            <person name="Sun Q."/>
        </authorList>
    </citation>
    <scope>NUCLEOTIDE SEQUENCE [LARGE SCALE GENOMIC DNA]</scope>
    <source>
        <strain evidence="12 13">3_YM_SP_D4_24.mj</strain>
    </source>
</reference>
<keyword evidence="8 9" id="KW-0234">DNA repair</keyword>
<dbReference type="SMART" id="SM00982">
    <property type="entry name" value="TRCF"/>
    <property type="match status" value="1"/>
</dbReference>
<feature type="domain" description="Helicase ATP-binding" evidence="10">
    <location>
        <begin position="641"/>
        <end position="802"/>
    </location>
</feature>
<gene>
    <name evidence="9 12" type="primary">mfd</name>
    <name evidence="12" type="ORF">H8712_11250</name>
</gene>
<dbReference type="InterPro" id="IPR004576">
    <property type="entry name" value="Mfd"/>
</dbReference>
<dbReference type="Proteomes" id="UP000661649">
    <property type="component" value="Unassembled WGS sequence"/>
</dbReference>
<dbReference type="Pfam" id="PF17757">
    <property type="entry name" value="UvrB_inter"/>
    <property type="match status" value="1"/>
</dbReference>
<dbReference type="InterPro" id="IPR003711">
    <property type="entry name" value="CarD-like/TRCF_RID"/>
</dbReference>
<comment type="similarity">
    <text evidence="9">In the C-terminal section; belongs to the helicase family. RecG subfamily.</text>
</comment>
<dbReference type="Gene3D" id="2.40.10.170">
    <property type="match status" value="1"/>
</dbReference>
<dbReference type="SUPFAM" id="SSF52540">
    <property type="entry name" value="P-loop containing nucleoside triphosphate hydrolases"/>
    <property type="match status" value="3"/>
</dbReference>
<dbReference type="Gene3D" id="3.40.50.300">
    <property type="entry name" value="P-loop containing nucleotide triphosphate hydrolases"/>
    <property type="match status" value="2"/>
</dbReference>
<dbReference type="NCBIfam" id="TIGR00580">
    <property type="entry name" value="mfd"/>
    <property type="match status" value="1"/>
</dbReference>
<dbReference type="InterPro" id="IPR027417">
    <property type="entry name" value="P-loop_NTPase"/>
</dbReference>
<dbReference type="Gene3D" id="3.90.1150.50">
    <property type="entry name" value="Transcription-repair-coupling factor, D7 domain"/>
    <property type="match status" value="1"/>
</dbReference>
<dbReference type="SMART" id="SM00490">
    <property type="entry name" value="HELICc"/>
    <property type="match status" value="1"/>
</dbReference>
<dbReference type="HAMAP" id="MF_00969">
    <property type="entry name" value="TRCF"/>
    <property type="match status" value="1"/>
</dbReference>
<evidence type="ECO:0000256" key="4">
    <source>
        <dbReference type="ARBA" id="ARBA00022801"/>
    </source>
</evidence>
<dbReference type="InterPro" id="IPR041471">
    <property type="entry name" value="UvrB_inter"/>
</dbReference>
<evidence type="ECO:0000256" key="8">
    <source>
        <dbReference type="ARBA" id="ARBA00023204"/>
    </source>
</evidence>
<dbReference type="EMBL" id="JACRTP010000004">
    <property type="protein sequence ID" value="MBC8629181.1"/>
    <property type="molecule type" value="Genomic_DNA"/>
</dbReference>
<evidence type="ECO:0000313" key="13">
    <source>
        <dbReference type="Proteomes" id="UP000661649"/>
    </source>
</evidence>
<dbReference type="SUPFAM" id="SSF143517">
    <property type="entry name" value="TRCF domain-like"/>
    <property type="match status" value="1"/>
</dbReference>
<dbReference type="PANTHER" id="PTHR47964:SF1">
    <property type="entry name" value="ATP-DEPENDENT DNA HELICASE HOMOLOG RECG, CHLOROPLASTIC"/>
    <property type="match status" value="1"/>
</dbReference>
<evidence type="ECO:0000259" key="10">
    <source>
        <dbReference type="PROSITE" id="PS51192"/>
    </source>
</evidence>
<dbReference type="InterPro" id="IPR047112">
    <property type="entry name" value="RecG/Mfd"/>
</dbReference>
<evidence type="ECO:0000256" key="6">
    <source>
        <dbReference type="ARBA" id="ARBA00022840"/>
    </source>
</evidence>
<proteinExistence type="inferred from homology"/>
<comment type="caution">
    <text evidence="12">The sequence shown here is derived from an EMBL/GenBank/DDBJ whole genome shotgun (WGS) entry which is preliminary data.</text>
</comment>
<dbReference type="SMART" id="SM01058">
    <property type="entry name" value="CarD_TRCF"/>
    <property type="match status" value="1"/>
</dbReference>
<keyword evidence="13" id="KW-1185">Reference proteome</keyword>
<evidence type="ECO:0000256" key="7">
    <source>
        <dbReference type="ARBA" id="ARBA00023125"/>
    </source>
</evidence>
<keyword evidence="1 9" id="KW-0963">Cytoplasm</keyword>
<keyword evidence="6 9" id="KW-0067">ATP-binding</keyword>
<dbReference type="CDD" id="cd17991">
    <property type="entry name" value="DEXHc_TRCF"/>
    <property type="match status" value="1"/>
</dbReference>
<evidence type="ECO:0000313" key="12">
    <source>
        <dbReference type="EMBL" id="MBC8629181.1"/>
    </source>
</evidence>
<name>A0ABR7PCV3_9FIRM</name>
<dbReference type="InterPro" id="IPR011545">
    <property type="entry name" value="DEAD/DEAH_box_helicase_dom"/>
</dbReference>
<feature type="domain" description="Helicase C-terminal" evidence="11">
    <location>
        <begin position="811"/>
        <end position="977"/>
    </location>
</feature>
<keyword evidence="7 9" id="KW-0238">DNA-binding</keyword>
<dbReference type="Pfam" id="PF03461">
    <property type="entry name" value="TRCF"/>
    <property type="match status" value="1"/>
</dbReference>
<dbReference type="InterPro" id="IPR036101">
    <property type="entry name" value="CarD-like/TRCF_RID_sf"/>
</dbReference>
<dbReference type="PANTHER" id="PTHR47964">
    <property type="entry name" value="ATP-DEPENDENT DNA HELICASE HOMOLOG RECG, CHLOROPLASTIC"/>
    <property type="match status" value="1"/>
</dbReference>
<evidence type="ECO:0000256" key="2">
    <source>
        <dbReference type="ARBA" id="ARBA00022741"/>
    </source>
</evidence>
<dbReference type="Pfam" id="PF00271">
    <property type="entry name" value="Helicase_C"/>
    <property type="match status" value="1"/>
</dbReference>
<dbReference type="EC" id="3.6.4.-" evidence="9"/>
<keyword evidence="2 9" id="KW-0547">Nucleotide-binding</keyword>
<dbReference type="Gene3D" id="3.30.2060.10">
    <property type="entry name" value="Penicillin-binding protein 1b domain"/>
    <property type="match status" value="1"/>
</dbReference>
<evidence type="ECO:0000256" key="1">
    <source>
        <dbReference type="ARBA" id="ARBA00022490"/>
    </source>
</evidence>
<organism evidence="12 13">
    <name type="scientific">Blautia stercoris</name>
    <dbReference type="NCBI Taxonomy" id="871664"/>
    <lineage>
        <taxon>Bacteria</taxon>
        <taxon>Bacillati</taxon>
        <taxon>Bacillota</taxon>
        <taxon>Clostridia</taxon>
        <taxon>Lachnospirales</taxon>
        <taxon>Lachnospiraceae</taxon>
        <taxon>Blautia</taxon>
    </lineage>
</organism>
<evidence type="ECO:0000256" key="3">
    <source>
        <dbReference type="ARBA" id="ARBA00022763"/>
    </source>
</evidence>
<keyword evidence="4 9" id="KW-0378">Hydrolase</keyword>
<comment type="subcellular location">
    <subcellularLocation>
        <location evidence="9">Cytoplasm</location>
    </subcellularLocation>
</comment>
<keyword evidence="5" id="KW-0347">Helicase</keyword>
<dbReference type="InterPro" id="IPR037235">
    <property type="entry name" value="TRCF-like_C_D7"/>
</dbReference>
<dbReference type="PROSITE" id="PS51194">
    <property type="entry name" value="HELICASE_CTER"/>
    <property type="match status" value="1"/>
</dbReference>
<dbReference type="Gene3D" id="3.40.50.11180">
    <property type="match status" value="1"/>
</dbReference>
<dbReference type="SMART" id="SM00487">
    <property type="entry name" value="DEXDc"/>
    <property type="match status" value="1"/>
</dbReference>
<dbReference type="Pfam" id="PF00270">
    <property type="entry name" value="DEAD"/>
    <property type="match status" value="1"/>
</dbReference>
<dbReference type="SUPFAM" id="SSF141259">
    <property type="entry name" value="CarD-like"/>
    <property type="match status" value="1"/>
</dbReference>